<keyword evidence="1" id="KW-0812">Transmembrane</keyword>
<dbReference type="Proteomes" id="UP000018957">
    <property type="component" value="Unassembled WGS sequence"/>
</dbReference>
<keyword evidence="3" id="KW-1185">Reference proteome</keyword>
<evidence type="ECO:0000313" key="3">
    <source>
        <dbReference type="Proteomes" id="UP000018957"/>
    </source>
</evidence>
<feature type="transmembrane region" description="Helical" evidence="1">
    <location>
        <begin position="90"/>
        <end position="112"/>
    </location>
</feature>
<evidence type="ECO:0000256" key="1">
    <source>
        <dbReference type="SAM" id="Phobius"/>
    </source>
</evidence>
<sequence>MNSDYVTKKRLRIPLEIFPEADKGKVSRFVFFLNDSLVFNNEESKDLVNFVHEKFKGMNFETMADDLLSPLKACDTITEKHLREMNNFNLCVINIVLLWCKIIFIFFISLFIKQ</sequence>
<gene>
    <name evidence="2" type="ORF">PTE_01587</name>
</gene>
<keyword evidence="1" id="KW-0472">Membrane</keyword>
<comment type="caution">
    <text evidence="2">The sequence shown here is derived from an EMBL/GenBank/DDBJ whole genome shotgun (WGS) entry which is preliminary data.</text>
</comment>
<protein>
    <submittedName>
        <fullName evidence="2">Uncharacterized protein</fullName>
    </submittedName>
</protein>
<evidence type="ECO:0000313" key="2">
    <source>
        <dbReference type="EMBL" id="ETS32279.1"/>
    </source>
</evidence>
<dbReference type="EMBL" id="AYSJ01000006">
    <property type="protein sequence ID" value="ETS32279.1"/>
    <property type="molecule type" value="Genomic_DNA"/>
</dbReference>
<reference evidence="2 3" key="1">
    <citation type="submission" date="2013-11" db="EMBL/GenBank/DDBJ databases">
        <title>Elucidation of the Photorhabdus temperata genome and generation of transposon mutant library to identify motility mutants.</title>
        <authorList>
            <person name="Hurst S.G.IV."/>
            <person name="Micheals B."/>
            <person name="Abebe-Akele F."/>
            <person name="Rowedder H."/>
            <person name="Bullock H."/>
            <person name="Jackobeck R."/>
            <person name="Janicki E."/>
            <person name="Tisa L.S."/>
        </authorList>
    </citation>
    <scope>NUCLEOTIDE SEQUENCE [LARGE SCALE GENOMIC DNA]</scope>
    <source>
        <strain evidence="2 3">NC19</strain>
    </source>
</reference>
<proteinExistence type="predicted"/>
<name>W3VB33_9GAMM</name>
<dbReference type="AlphaFoldDB" id="W3VB33"/>
<accession>W3VB33</accession>
<keyword evidence="1" id="KW-1133">Transmembrane helix</keyword>
<organism evidence="2 3">
    <name type="scientific">Photorhabdus khanii NC19</name>
    <dbReference type="NCBI Taxonomy" id="1004151"/>
    <lineage>
        <taxon>Bacteria</taxon>
        <taxon>Pseudomonadati</taxon>
        <taxon>Pseudomonadota</taxon>
        <taxon>Gammaproteobacteria</taxon>
        <taxon>Enterobacterales</taxon>
        <taxon>Morganellaceae</taxon>
        <taxon>Photorhabdus</taxon>
    </lineage>
</organism>